<evidence type="ECO:0000256" key="4">
    <source>
        <dbReference type="ARBA" id="ARBA00022729"/>
    </source>
</evidence>
<evidence type="ECO:0000256" key="1">
    <source>
        <dbReference type="ARBA" id="ARBA00004418"/>
    </source>
</evidence>
<organism evidence="8 9">
    <name type="scientific">Reyranella humidisoli</name>
    <dbReference type="NCBI Taxonomy" id="2849149"/>
    <lineage>
        <taxon>Bacteria</taxon>
        <taxon>Pseudomonadati</taxon>
        <taxon>Pseudomonadota</taxon>
        <taxon>Alphaproteobacteria</taxon>
        <taxon>Hyphomicrobiales</taxon>
        <taxon>Reyranellaceae</taxon>
        <taxon>Reyranella</taxon>
    </lineage>
</organism>
<keyword evidence="4" id="KW-0732">Signal</keyword>
<evidence type="ECO:0000256" key="2">
    <source>
        <dbReference type="ARBA" id="ARBA00005182"/>
    </source>
</evidence>
<evidence type="ECO:0000313" key="8">
    <source>
        <dbReference type="EMBL" id="MBU8873949.1"/>
    </source>
</evidence>
<evidence type="ECO:0000313" key="9">
    <source>
        <dbReference type="Proteomes" id="UP000727907"/>
    </source>
</evidence>
<gene>
    <name evidence="8" type="ORF">KQ910_09250</name>
</gene>
<sequence>MTGPKTKRWAAVLAFNLVAIALVLGAAELGVRLLAGADRTDQDDQLPMCHADPVTIWRYKPDVQLSYRAPEFEMRIRTNDEGLRSGPIPAGPAPTVLFIGDSFTFGWGVSETERYTDLIGKQLGGVRTVNAGHWMYTFDQQLLLMRQLIERHRPAVVVQGFYWMHVRSLFNHQLERNADGSLRAVLDPKIHVDPQGVLKFRSDWLERPPLGSQLVAFVARAVLNRDLRERAADWVDYMRPDSTRDATLWAETDALIGETARLLRQAGISYVPFLIPASVEVGGTQWSHLGWMGSAPPPGIDVTLPATRFATMLRRHGAEPVELAAALRELGGAALYFPQDGHWNAAGHAAAGRLLAPAVRRALAGPGN</sequence>
<protein>
    <recommendedName>
        <fullName evidence="7">AlgX/AlgJ SGNH hydrolase-like domain-containing protein</fullName>
    </recommendedName>
</protein>
<name>A0ABS6IJ81_9HYPH</name>
<dbReference type="Pfam" id="PF16822">
    <property type="entry name" value="ALGX"/>
    <property type="match status" value="1"/>
</dbReference>
<keyword evidence="5" id="KW-0574">Periplasm</keyword>
<comment type="caution">
    <text evidence="8">The sequence shown here is derived from an EMBL/GenBank/DDBJ whole genome shotgun (WGS) entry which is preliminary data.</text>
</comment>
<dbReference type="Proteomes" id="UP000727907">
    <property type="component" value="Unassembled WGS sequence"/>
</dbReference>
<dbReference type="InterPro" id="IPR031811">
    <property type="entry name" value="ALGX/ALGJ_SGNH-like"/>
</dbReference>
<keyword evidence="6" id="KW-0016">Alginate biosynthesis</keyword>
<keyword evidence="9" id="KW-1185">Reference proteome</keyword>
<dbReference type="RefSeq" id="WP_216958622.1">
    <property type="nucleotide sequence ID" value="NZ_JAHOPB010000001.1"/>
</dbReference>
<proteinExistence type="predicted"/>
<feature type="domain" description="AlgX/AlgJ SGNH hydrolase-like" evidence="7">
    <location>
        <begin position="245"/>
        <end position="362"/>
    </location>
</feature>
<evidence type="ECO:0000259" key="7">
    <source>
        <dbReference type="Pfam" id="PF16822"/>
    </source>
</evidence>
<comment type="subcellular location">
    <subcellularLocation>
        <location evidence="1">Periplasm</location>
    </subcellularLocation>
</comment>
<accession>A0ABS6IJ81</accession>
<evidence type="ECO:0000256" key="6">
    <source>
        <dbReference type="ARBA" id="ARBA00022841"/>
    </source>
</evidence>
<dbReference type="EMBL" id="JAHOPB010000001">
    <property type="protein sequence ID" value="MBU8873949.1"/>
    <property type="molecule type" value="Genomic_DNA"/>
</dbReference>
<keyword evidence="3" id="KW-0808">Transferase</keyword>
<comment type="pathway">
    <text evidence="2">Glycan biosynthesis; alginate biosynthesis.</text>
</comment>
<reference evidence="8 9" key="1">
    <citation type="submission" date="2021-06" db="EMBL/GenBank/DDBJ databases">
        <authorList>
            <person name="Lee D.H."/>
        </authorList>
    </citation>
    <scope>NUCLEOTIDE SEQUENCE [LARGE SCALE GENOMIC DNA]</scope>
    <source>
        <strain evidence="8 9">MMS21-HV4-11</strain>
    </source>
</reference>
<evidence type="ECO:0000256" key="5">
    <source>
        <dbReference type="ARBA" id="ARBA00022764"/>
    </source>
</evidence>
<evidence type="ECO:0000256" key="3">
    <source>
        <dbReference type="ARBA" id="ARBA00022679"/>
    </source>
</evidence>